<dbReference type="GO" id="GO:0016791">
    <property type="term" value="F:phosphatase activity"/>
    <property type="evidence" value="ECO:0007669"/>
    <property type="project" value="UniProtKB-ARBA"/>
</dbReference>
<evidence type="ECO:0000313" key="2">
    <source>
        <dbReference type="Proteomes" id="UP000276991"/>
    </source>
</evidence>
<dbReference type="SUPFAM" id="SSF53254">
    <property type="entry name" value="Phosphoglycerate mutase-like"/>
    <property type="match status" value="1"/>
</dbReference>
<dbReference type="Gene3D" id="3.40.50.1240">
    <property type="entry name" value="Phosphoglycerate mutase-like"/>
    <property type="match status" value="1"/>
</dbReference>
<protein>
    <submittedName>
        <fullName evidence="1">Uncharacterized protein</fullName>
    </submittedName>
</protein>
<organism evidence="1 2">
    <name type="scientific">Acanthocheilonema viteae</name>
    <name type="common">Filarial nematode worm</name>
    <name type="synonym">Dipetalonema viteae</name>
    <dbReference type="NCBI Taxonomy" id="6277"/>
    <lineage>
        <taxon>Eukaryota</taxon>
        <taxon>Metazoa</taxon>
        <taxon>Ecdysozoa</taxon>
        <taxon>Nematoda</taxon>
        <taxon>Chromadorea</taxon>
        <taxon>Rhabditida</taxon>
        <taxon>Spirurina</taxon>
        <taxon>Spiruromorpha</taxon>
        <taxon>Filarioidea</taxon>
        <taxon>Onchocercidae</taxon>
        <taxon>Acanthocheilonema</taxon>
    </lineage>
</organism>
<sequence length="224" mass="25703">NLYNTSLPDWIERPTLEEFDKKSLKEATMMFLEKHSLTCVNYEPCRDITGGIWLNHILTTLRNTADGQQTQKFIGYVSHLEATLSVMKLLRINQTFLDTTAGFLIEYRDKPDKSIRLLYHEALAIDRHIIRQAEYVEELEELSDSNHWIPFEPFYQLVKDKAIANWEEACGRKTPQCVALGDDNVISPERIITGSNNNGVIHQITSMASFAIVMQLLVTLSFIP</sequence>
<dbReference type="Proteomes" id="UP000276991">
    <property type="component" value="Unassembled WGS sequence"/>
</dbReference>
<evidence type="ECO:0000313" key="1">
    <source>
        <dbReference type="EMBL" id="VBB31813.1"/>
    </source>
</evidence>
<dbReference type="AlphaFoldDB" id="A0A498SST7"/>
<dbReference type="InterPro" id="IPR029033">
    <property type="entry name" value="His_PPase_superfam"/>
</dbReference>
<reference evidence="1 2" key="1">
    <citation type="submission" date="2018-08" db="EMBL/GenBank/DDBJ databases">
        <authorList>
            <person name="Laetsch R D."/>
            <person name="Stevens L."/>
            <person name="Kumar S."/>
            <person name="Blaxter L. M."/>
        </authorList>
    </citation>
    <scope>NUCLEOTIDE SEQUENCE [LARGE SCALE GENOMIC DNA]</scope>
</reference>
<dbReference type="OrthoDB" id="10257284at2759"/>
<gene>
    <name evidence="1" type="ORF">NAV_LOCUS6604</name>
</gene>
<feature type="non-terminal residue" evidence="1">
    <location>
        <position position="1"/>
    </location>
</feature>
<keyword evidence="2" id="KW-1185">Reference proteome</keyword>
<dbReference type="STRING" id="6277.A0A498SST7"/>
<accession>A0A498SST7</accession>
<dbReference type="EMBL" id="UPTC01001400">
    <property type="protein sequence ID" value="VBB31813.1"/>
    <property type="molecule type" value="Genomic_DNA"/>
</dbReference>
<name>A0A498SST7_ACAVI</name>
<proteinExistence type="predicted"/>